<dbReference type="InterPro" id="IPR036568">
    <property type="entry name" value="GGCT-like_sf"/>
</dbReference>
<evidence type="ECO:0000313" key="8">
    <source>
        <dbReference type="Proteomes" id="UP000326687"/>
    </source>
</evidence>
<accession>A0A066UGW5</accession>
<dbReference type="RefSeq" id="WP_032553287.1">
    <property type="nucleotide sequence ID" value="NZ_JATABQ010000006.1"/>
</dbReference>
<evidence type="ECO:0000256" key="3">
    <source>
        <dbReference type="RuleBase" id="RU367036"/>
    </source>
</evidence>
<name>A0A066UGW5_9VIBR</name>
<evidence type="ECO:0000259" key="4">
    <source>
        <dbReference type="Pfam" id="PF06094"/>
    </source>
</evidence>
<comment type="caution">
    <text evidence="6">The sequence shown here is derived from an EMBL/GenBank/DDBJ whole genome shotgun (WGS) entry which is preliminary data.</text>
</comment>
<dbReference type="InterPro" id="IPR039126">
    <property type="entry name" value="GGACT"/>
</dbReference>
<evidence type="ECO:0000313" key="7">
    <source>
        <dbReference type="Proteomes" id="UP000027219"/>
    </source>
</evidence>
<dbReference type="OrthoDB" id="482277at2"/>
<dbReference type="Gene3D" id="3.10.490.10">
    <property type="entry name" value="Gamma-glutamyl cyclotransferase-like"/>
    <property type="match status" value="1"/>
</dbReference>
<dbReference type="PANTHER" id="PTHR12510:SF4">
    <property type="entry name" value="GAMMA-GLUTAMYLAMINECYCLOTRANSFERASE"/>
    <property type="match status" value="1"/>
</dbReference>
<comment type="similarity">
    <text evidence="1 3">Belongs to the gamma-glutamylcyclotransferase family.</text>
</comment>
<evidence type="ECO:0000313" key="6">
    <source>
        <dbReference type="EMBL" id="KDN26651.1"/>
    </source>
</evidence>
<proteinExistence type="inferred from homology"/>
<dbReference type="CDD" id="cd06661">
    <property type="entry name" value="GGCT_like"/>
    <property type="match status" value="1"/>
</dbReference>
<dbReference type="Proteomes" id="UP000027219">
    <property type="component" value="Unassembled WGS sequence"/>
</dbReference>
<dbReference type="GO" id="GO:0005829">
    <property type="term" value="C:cytosol"/>
    <property type="evidence" value="ECO:0007669"/>
    <property type="project" value="TreeGrafter"/>
</dbReference>
<gene>
    <name evidence="5" type="ORF">F2Z80_01020</name>
    <name evidence="6" type="ORF">VFDL14_13300</name>
</gene>
<dbReference type="GO" id="GO:0061929">
    <property type="term" value="F:gamma-glutamylaminecyclotransferase activity"/>
    <property type="evidence" value="ECO:0007669"/>
    <property type="project" value="InterPro"/>
</dbReference>
<feature type="active site" description="Proton acceptor" evidence="2">
    <location>
        <position position="73"/>
    </location>
</feature>
<reference evidence="5 8" key="2">
    <citation type="submission" date="2019-09" db="EMBL/GenBank/DDBJ databases">
        <title>Vibrio Fortis S7-72.</title>
        <authorList>
            <person name="Das S.K."/>
        </authorList>
    </citation>
    <scope>NUCLEOTIDE SEQUENCE [LARGE SCALE GENOMIC DNA]</scope>
    <source>
        <strain evidence="5 8">S7-72</strain>
    </source>
</reference>
<keyword evidence="7" id="KW-1185">Reference proteome</keyword>
<dbReference type="STRING" id="212667.VFDL14_13300"/>
<dbReference type="Proteomes" id="UP000326687">
    <property type="component" value="Unassembled WGS sequence"/>
</dbReference>
<dbReference type="PANTHER" id="PTHR12510">
    <property type="entry name" value="TROPONIN C-AKIN-1 PROTEIN"/>
    <property type="match status" value="1"/>
</dbReference>
<reference evidence="6 7" key="1">
    <citation type="submission" date="2014-02" db="EMBL/GenBank/DDBJ databases">
        <title>Vibrio fortis Dalian14 Genome Sequencing.</title>
        <authorList>
            <person name="Wang Y."/>
            <person name="Song L."/>
            <person name="Liu G."/>
            <person name="Ding J."/>
        </authorList>
    </citation>
    <scope>NUCLEOTIDE SEQUENCE [LARGE SCALE GENOMIC DNA]</scope>
    <source>
        <strain evidence="6 7">Dalian14</strain>
    </source>
</reference>
<organism evidence="6 7">
    <name type="scientific">Vibrio fortis</name>
    <dbReference type="NCBI Taxonomy" id="212667"/>
    <lineage>
        <taxon>Bacteria</taxon>
        <taxon>Pseudomonadati</taxon>
        <taxon>Pseudomonadota</taxon>
        <taxon>Gammaproteobacteria</taxon>
        <taxon>Vibrionales</taxon>
        <taxon>Vibrionaceae</taxon>
        <taxon>Vibrio</taxon>
    </lineage>
</organism>
<dbReference type="EMBL" id="VXDD01000001">
    <property type="protein sequence ID" value="KAB0302643.1"/>
    <property type="molecule type" value="Genomic_DNA"/>
</dbReference>
<keyword evidence="6" id="KW-0808">Transferase</keyword>
<evidence type="ECO:0000256" key="2">
    <source>
        <dbReference type="PIRSR" id="PIRSR639126-1"/>
    </source>
</evidence>
<evidence type="ECO:0000313" key="5">
    <source>
        <dbReference type="EMBL" id="KAB0302643.1"/>
    </source>
</evidence>
<dbReference type="InterPro" id="IPR009288">
    <property type="entry name" value="AIG2-like_dom"/>
</dbReference>
<evidence type="ECO:0000256" key="1">
    <source>
        <dbReference type="ARBA" id="ARBA00008861"/>
    </source>
</evidence>
<dbReference type="SUPFAM" id="SSF110857">
    <property type="entry name" value="Gamma-glutamyl cyclotransferase-like"/>
    <property type="match status" value="1"/>
</dbReference>
<dbReference type="AlphaFoldDB" id="A0A066UGW5"/>
<dbReference type="InterPro" id="IPR013024">
    <property type="entry name" value="GGCT-like"/>
</dbReference>
<dbReference type="Pfam" id="PF06094">
    <property type="entry name" value="GGACT"/>
    <property type="match status" value="1"/>
</dbReference>
<protein>
    <recommendedName>
        <fullName evidence="3">Gamma-glutamylcyclotransferase family protein</fullName>
    </recommendedName>
</protein>
<feature type="domain" description="Gamma-glutamylcyclotransferase AIG2-like" evidence="4">
    <location>
        <begin position="5"/>
        <end position="112"/>
    </location>
</feature>
<dbReference type="GO" id="GO:0016740">
    <property type="term" value="F:transferase activity"/>
    <property type="evidence" value="ECO:0007669"/>
    <property type="project" value="UniProtKB-KW"/>
</dbReference>
<sequence length="115" mass="13609">MSHLVFVYGTLRKGQHNHHFLKQSKKLGDWITPPQFALYDLGRYPGMIFGKKKVVGEVYIVNDDVLASLDRLEDVPIEYRREQIETIFGLAWVYLYQFDLTEQREILSGDWCKRE</sequence>
<dbReference type="EMBL" id="JFFR01000031">
    <property type="protein sequence ID" value="KDN26651.1"/>
    <property type="molecule type" value="Genomic_DNA"/>
</dbReference>